<comment type="caution">
    <text evidence="1">The sequence shown here is derived from an EMBL/GenBank/DDBJ whole genome shotgun (WGS) entry which is preliminary data.</text>
</comment>
<organism evidence="1 2">
    <name type="scientific">Nostoc cycadae WK-1</name>
    <dbReference type="NCBI Taxonomy" id="1861711"/>
    <lineage>
        <taxon>Bacteria</taxon>
        <taxon>Bacillati</taxon>
        <taxon>Cyanobacteriota</taxon>
        <taxon>Cyanophyceae</taxon>
        <taxon>Nostocales</taxon>
        <taxon>Nostocaceae</taxon>
        <taxon>Nostoc</taxon>
    </lineage>
</organism>
<reference evidence="2" key="1">
    <citation type="journal article" date="2018" name="Genome Announc.">
        <title>Draft Genome Sequence of the Nitrogen-Fixing and Hormogonia-Inducing Cyanobacterium Nostoc cycadae Strain WK-1, Isolated from the Coralloid Roots of Cycas revoluta.</title>
        <authorList>
            <person name="Kanesaki Y."/>
            <person name="Hirose M."/>
            <person name="Hirose Y."/>
            <person name="Fujisawa T."/>
            <person name="Nakamura Y."/>
            <person name="Watanabe S."/>
            <person name="Matsunaga S."/>
            <person name="Uchida H."/>
            <person name="Murakami A."/>
        </authorList>
    </citation>
    <scope>NUCLEOTIDE SEQUENCE [LARGE SCALE GENOMIC DNA]</scope>
    <source>
        <strain evidence="2">WK-1</strain>
    </source>
</reference>
<protein>
    <submittedName>
        <fullName evidence="1">Uncharacterized protein</fullName>
    </submittedName>
</protein>
<proteinExistence type="predicted"/>
<evidence type="ECO:0000313" key="2">
    <source>
        <dbReference type="Proteomes" id="UP000236527"/>
    </source>
</evidence>
<accession>A0A2H6LR46</accession>
<name>A0A2H6LR46_9NOSO</name>
<sequence>MRSLEFGGGDVYDGLRLRIQKTAFHLSSVYCYQIRYQMADHKTPPSEMVRVPTALIPAVKQLSKLHRQGHTIALLQALEELFSQLDSNIDSDIAPSSKSIKQLEAKLETKLETITKKLEQIERAISTSGRHNNTRPRRQLHPYLQPQVEYQPRSNESLAPRLGVNPKNLIIEREKLSAKEFISWSRNRDPMSVGWEWDDRTELYHPVK</sequence>
<dbReference type="Proteomes" id="UP000236527">
    <property type="component" value="Unassembled WGS sequence"/>
</dbReference>
<evidence type="ECO:0000313" key="1">
    <source>
        <dbReference type="EMBL" id="GBE95695.1"/>
    </source>
</evidence>
<gene>
    <name evidence="1" type="ORF">NCWK1_5483</name>
</gene>
<dbReference type="EMBL" id="BDGE01000119">
    <property type="protein sequence ID" value="GBE95695.1"/>
    <property type="molecule type" value="Genomic_DNA"/>
</dbReference>
<keyword evidence="2" id="KW-1185">Reference proteome</keyword>
<dbReference type="AlphaFoldDB" id="A0A2H6LR46"/>